<evidence type="ECO:0000256" key="2">
    <source>
        <dbReference type="SAM" id="SignalP"/>
    </source>
</evidence>
<evidence type="ECO:0000256" key="1">
    <source>
        <dbReference type="SAM" id="MobiDB-lite"/>
    </source>
</evidence>
<sequence>MWAATLRWFFIEFRAIPRTTVHVAAVVQGMADQSIPPAELKQRRKSLNESRLKTARLSVAGTSHTPRPEQRSQGRTKRQLDKRPVLRLLAELAPALKEERSTADSASDVFWLALAVATTSLVFVRRDDGVWVKRRVHKRTNAGGEWALGDWVEGEFMRTEISLVAVPMEMVE</sequence>
<feature type="compositionally biased region" description="Basic and acidic residues" evidence="1">
    <location>
        <begin position="66"/>
        <end position="79"/>
    </location>
</feature>
<protein>
    <submittedName>
        <fullName evidence="3">Uncharacterized protein</fullName>
    </submittedName>
</protein>
<keyword evidence="4" id="KW-1185">Reference proteome</keyword>
<feature type="signal peptide" evidence="2">
    <location>
        <begin position="1"/>
        <end position="15"/>
    </location>
</feature>
<feature type="chain" id="PRO_5012503134" evidence="2">
    <location>
        <begin position="16"/>
        <end position="172"/>
    </location>
</feature>
<keyword evidence="2" id="KW-0732">Signal</keyword>
<accession>A0A1Q9BT37</accession>
<comment type="caution">
    <text evidence="3">The sequence shown here is derived from an EMBL/GenBank/DDBJ whole genome shotgun (WGS) entry which is preliminary data.</text>
</comment>
<dbReference type="Proteomes" id="UP000186817">
    <property type="component" value="Unassembled WGS sequence"/>
</dbReference>
<evidence type="ECO:0000313" key="3">
    <source>
        <dbReference type="EMBL" id="OLP73812.1"/>
    </source>
</evidence>
<gene>
    <name evidence="3" type="ORF">AK812_SmicGene46828</name>
</gene>
<proteinExistence type="predicted"/>
<reference evidence="3 4" key="1">
    <citation type="submission" date="2016-02" db="EMBL/GenBank/DDBJ databases">
        <title>Genome analysis of coral dinoflagellate symbionts highlights evolutionary adaptations to a symbiotic lifestyle.</title>
        <authorList>
            <person name="Aranda M."/>
            <person name="Li Y."/>
            <person name="Liew Y.J."/>
            <person name="Baumgarten S."/>
            <person name="Simakov O."/>
            <person name="Wilson M."/>
            <person name="Piel J."/>
            <person name="Ashoor H."/>
            <person name="Bougouffa S."/>
            <person name="Bajic V.B."/>
            <person name="Ryu T."/>
            <person name="Ravasi T."/>
            <person name="Bayer T."/>
            <person name="Micklem G."/>
            <person name="Kim H."/>
            <person name="Bhak J."/>
            <person name="Lajeunesse T.C."/>
            <person name="Voolstra C.R."/>
        </authorList>
    </citation>
    <scope>NUCLEOTIDE SEQUENCE [LARGE SCALE GENOMIC DNA]</scope>
    <source>
        <strain evidence="3 4">CCMP2467</strain>
    </source>
</reference>
<organism evidence="3 4">
    <name type="scientific">Symbiodinium microadriaticum</name>
    <name type="common">Dinoflagellate</name>
    <name type="synonym">Zooxanthella microadriatica</name>
    <dbReference type="NCBI Taxonomy" id="2951"/>
    <lineage>
        <taxon>Eukaryota</taxon>
        <taxon>Sar</taxon>
        <taxon>Alveolata</taxon>
        <taxon>Dinophyceae</taxon>
        <taxon>Suessiales</taxon>
        <taxon>Symbiodiniaceae</taxon>
        <taxon>Symbiodinium</taxon>
    </lineage>
</organism>
<dbReference type="AlphaFoldDB" id="A0A1Q9BT37"/>
<dbReference type="EMBL" id="LSRX01004724">
    <property type="protein sequence ID" value="OLP73812.1"/>
    <property type="molecule type" value="Genomic_DNA"/>
</dbReference>
<evidence type="ECO:0000313" key="4">
    <source>
        <dbReference type="Proteomes" id="UP000186817"/>
    </source>
</evidence>
<feature type="region of interest" description="Disordered" evidence="1">
    <location>
        <begin position="55"/>
        <end position="79"/>
    </location>
</feature>
<name>A0A1Q9BT37_SYMMI</name>
<feature type="non-terminal residue" evidence="3">
    <location>
        <position position="172"/>
    </location>
</feature>